<protein>
    <submittedName>
        <fullName evidence="2">Uncharacterized protein</fullName>
    </submittedName>
</protein>
<accession>A0A9W7FV04</accession>
<name>A0A9W7FV04_9STRA</name>
<reference evidence="3" key="1">
    <citation type="journal article" date="2023" name="Commun. Biol.">
        <title>Genome analysis of Parmales, the sister group of diatoms, reveals the evolutionary specialization of diatoms from phago-mixotrophs to photoautotrophs.</title>
        <authorList>
            <person name="Ban H."/>
            <person name="Sato S."/>
            <person name="Yoshikawa S."/>
            <person name="Yamada K."/>
            <person name="Nakamura Y."/>
            <person name="Ichinomiya M."/>
            <person name="Sato N."/>
            <person name="Blanc-Mathieu R."/>
            <person name="Endo H."/>
            <person name="Kuwata A."/>
            <person name="Ogata H."/>
        </authorList>
    </citation>
    <scope>NUCLEOTIDE SEQUENCE [LARGE SCALE GENOMIC DNA]</scope>
    <source>
        <strain evidence="3">NIES 3700</strain>
    </source>
</reference>
<feature type="compositionally biased region" description="Polar residues" evidence="1">
    <location>
        <begin position="24"/>
        <end position="36"/>
    </location>
</feature>
<dbReference type="OrthoDB" id="10670591at2759"/>
<evidence type="ECO:0000313" key="3">
    <source>
        <dbReference type="Proteomes" id="UP001165122"/>
    </source>
</evidence>
<dbReference type="EMBL" id="BRXW01000339">
    <property type="protein sequence ID" value="GMI18630.1"/>
    <property type="molecule type" value="Genomic_DNA"/>
</dbReference>
<dbReference type="AlphaFoldDB" id="A0A9W7FV04"/>
<sequence>MSFWMTSGSHRVRGKSRYGGGRAQTFSNETRPTFQQAHPKFSPEAVRNPAPSSFTPAPSGKRGNPFQSFQHGSCPPPPSADLSALSGGRFASRKRVAREVVGQPLGQQPMQQQFGQQQQQQQQHPVVDGDEHEESFGMCSPAMKANAHGKLLSDLFDDDEEELEKVEGVGKKEGFEELGDEEKWKLILGEAKIEEKEEEEKKITDID</sequence>
<evidence type="ECO:0000256" key="1">
    <source>
        <dbReference type="SAM" id="MobiDB-lite"/>
    </source>
</evidence>
<comment type="caution">
    <text evidence="2">The sequence shown here is derived from an EMBL/GenBank/DDBJ whole genome shotgun (WGS) entry which is preliminary data.</text>
</comment>
<feature type="region of interest" description="Disordered" evidence="1">
    <location>
        <begin position="107"/>
        <end position="137"/>
    </location>
</feature>
<proteinExistence type="predicted"/>
<organism evidence="2 3">
    <name type="scientific">Triparma laevis f. longispina</name>
    <dbReference type="NCBI Taxonomy" id="1714387"/>
    <lineage>
        <taxon>Eukaryota</taxon>
        <taxon>Sar</taxon>
        <taxon>Stramenopiles</taxon>
        <taxon>Ochrophyta</taxon>
        <taxon>Bolidophyceae</taxon>
        <taxon>Parmales</taxon>
        <taxon>Triparmaceae</taxon>
        <taxon>Triparma</taxon>
    </lineage>
</organism>
<feature type="region of interest" description="Disordered" evidence="1">
    <location>
        <begin position="1"/>
        <end position="85"/>
    </location>
</feature>
<evidence type="ECO:0000313" key="2">
    <source>
        <dbReference type="EMBL" id="GMI18630.1"/>
    </source>
</evidence>
<keyword evidence="3" id="KW-1185">Reference proteome</keyword>
<gene>
    <name evidence="2" type="ORF">TrLO_g13458</name>
</gene>
<feature type="compositionally biased region" description="Low complexity" evidence="1">
    <location>
        <begin position="107"/>
        <end position="125"/>
    </location>
</feature>
<dbReference type="Proteomes" id="UP001165122">
    <property type="component" value="Unassembled WGS sequence"/>
</dbReference>